<feature type="region of interest" description="Disordered" evidence="1">
    <location>
        <begin position="1"/>
        <end position="110"/>
    </location>
</feature>
<dbReference type="AlphaFoldDB" id="A0A4U1EFI6"/>
<gene>
    <name evidence="2" type="ORF">EI555_006106</name>
</gene>
<evidence type="ECO:0000313" key="2">
    <source>
        <dbReference type="EMBL" id="TKC34723.1"/>
    </source>
</evidence>
<comment type="caution">
    <text evidence="2">The sequence shown here is derived from an EMBL/GenBank/DDBJ whole genome shotgun (WGS) entry which is preliminary data.</text>
</comment>
<evidence type="ECO:0000256" key="1">
    <source>
        <dbReference type="SAM" id="MobiDB-lite"/>
    </source>
</evidence>
<feature type="compositionally biased region" description="Pro residues" evidence="1">
    <location>
        <begin position="34"/>
        <end position="44"/>
    </location>
</feature>
<organism evidence="2 3">
    <name type="scientific">Monodon monoceros</name>
    <name type="common">Narwhal</name>
    <name type="synonym">Ceratodon monodon</name>
    <dbReference type="NCBI Taxonomy" id="40151"/>
    <lineage>
        <taxon>Eukaryota</taxon>
        <taxon>Metazoa</taxon>
        <taxon>Chordata</taxon>
        <taxon>Craniata</taxon>
        <taxon>Vertebrata</taxon>
        <taxon>Euteleostomi</taxon>
        <taxon>Mammalia</taxon>
        <taxon>Eutheria</taxon>
        <taxon>Laurasiatheria</taxon>
        <taxon>Artiodactyla</taxon>
        <taxon>Whippomorpha</taxon>
        <taxon>Cetacea</taxon>
        <taxon>Odontoceti</taxon>
        <taxon>Monodontidae</taxon>
        <taxon>Monodon</taxon>
    </lineage>
</organism>
<protein>
    <submittedName>
        <fullName evidence="2">Uncharacterized protein</fullName>
    </submittedName>
</protein>
<reference evidence="3" key="1">
    <citation type="journal article" date="2019" name="IScience">
        <title>Narwhal Genome Reveals Long-Term Low Genetic Diversity despite Current Large Abundance Size.</title>
        <authorList>
            <person name="Westbury M.V."/>
            <person name="Petersen B."/>
            <person name="Garde E."/>
            <person name="Heide-Jorgensen M.P."/>
            <person name="Lorenzen E.D."/>
        </authorList>
    </citation>
    <scope>NUCLEOTIDE SEQUENCE [LARGE SCALE GENOMIC DNA]</scope>
</reference>
<feature type="compositionally biased region" description="Basic residues" evidence="1">
    <location>
        <begin position="78"/>
        <end position="90"/>
    </location>
</feature>
<accession>A0A4U1EFI6</accession>
<name>A0A4U1EFI6_MONMO</name>
<evidence type="ECO:0000313" key="3">
    <source>
        <dbReference type="Proteomes" id="UP000308365"/>
    </source>
</evidence>
<feature type="compositionally biased region" description="Low complexity" evidence="1">
    <location>
        <begin position="1"/>
        <end position="15"/>
    </location>
</feature>
<sequence>AAVAPTASQASAAAAGTRYSTRPSSDRTRSAAPAGPPQPQPRPRPSLTLANGRRRRRSRRRHRGSAPRRRLKYPSVHRAARRVTARRLRHCARDSDERQRRETLPPGDALDPTHFRKCRLAKRRVVILVPRVHPHSTHPELLSFLPKYKLLKGVDFNSNSKNQDQPKLSTLIKCGSGTNKFPIKLPNSLINCRSDLKLQ</sequence>
<feature type="compositionally biased region" description="Basic and acidic residues" evidence="1">
    <location>
        <begin position="91"/>
        <end position="103"/>
    </location>
</feature>
<proteinExistence type="predicted"/>
<feature type="non-terminal residue" evidence="2">
    <location>
        <position position="1"/>
    </location>
</feature>
<dbReference type="EMBL" id="RWIC01001740">
    <property type="protein sequence ID" value="TKC34723.1"/>
    <property type="molecule type" value="Genomic_DNA"/>
</dbReference>
<dbReference type="Proteomes" id="UP000308365">
    <property type="component" value="Unassembled WGS sequence"/>
</dbReference>
<feature type="compositionally biased region" description="Basic residues" evidence="1">
    <location>
        <begin position="52"/>
        <end position="72"/>
    </location>
</feature>